<dbReference type="EMBL" id="BOSL01000003">
    <property type="protein sequence ID" value="GIP52228.1"/>
    <property type="molecule type" value="Genomic_DNA"/>
</dbReference>
<evidence type="ECO:0000256" key="4">
    <source>
        <dbReference type="ARBA" id="ARBA00023186"/>
    </source>
</evidence>
<dbReference type="Pfam" id="PF00004">
    <property type="entry name" value="AAA"/>
    <property type="match status" value="1"/>
</dbReference>
<dbReference type="SMART" id="SM00382">
    <property type="entry name" value="AAA"/>
    <property type="match status" value="1"/>
</dbReference>
<dbReference type="NCBIfam" id="TIGR00390">
    <property type="entry name" value="hslU"/>
    <property type="match status" value="1"/>
</dbReference>
<keyword evidence="5" id="KW-0963">Cytoplasm</keyword>
<feature type="binding site" evidence="5">
    <location>
        <position position="281"/>
    </location>
    <ligand>
        <name>ATP</name>
        <dbReference type="ChEBI" id="CHEBI:30616"/>
    </ligand>
</feature>
<comment type="similarity">
    <text evidence="1 5">Belongs to the ClpX chaperone family. HslU subfamily.</text>
</comment>
<dbReference type="GO" id="GO:0006508">
    <property type="term" value="P:proteolysis"/>
    <property type="evidence" value="ECO:0007669"/>
    <property type="project" value="UniProtKB-KW"/>
</dbReference>
<evidence type="ECO:0000256" key="1">
    <source>
        <dbReference type="ARBA" id="ARBA00009771"/>
    </source>
</evidence>
<reference evidence="9 10" key="1">
    <citation type="submission" date="2021-03" db="EMBL/GenBank/DDBJ databases">
        <title>Antimicrobial resistance genes in bacteria isolated from Japanese honey, and their potential for conferring macrolide and lincosamide resistance in the American foulbrood pathogen Paenibacillus larvae.</title>
        <authorList>
            <person name="Okamoto M."/>
            <person name="Kumagai M."/>
            <person name="Kanamori H."/>
            <person name="Takamatsu D."/>
        </authorList>
    </citation>
    <scope>NUCLEOTIDE SEQUENCE [LARGE SCALE GENOMIC DNA]</scope>
    <source>
        <strain evidence="9 10">J42TS3</strain>
    </source>
</reference>
<dbReference type="SUPFAM" id="SSF52540">
    <property type="entry name" value="P-loop containing nucleoside triphosphate hydrolases"/>
    <property type="match status" value="1"/>
</dbReference>
<gene>
    <name evidence="5 9" type="primary">hslU</name>
    <name evidence="9" type="ORF">J42TS3_12630</name>
</gene>
<keyword evidence="4 5" id="KW-0143">Chaperone</keyword>
<dbReference type="Gene3D" id="1.10.8.60">
    <property type="match status" value="1"/>
</dbReference>
<dbReference type="InterPro" id="IPR027417">
    <property type="entry name" value="P-loop_NTPase"/>
</dbReference>
<feature type="binding site" evidence="5">
    <location>
        <begin position="62"/>
        <end position="67"/>
    </location>
    <ligand>
        <name>ATP</name>
        <dbReference type="ChEBI" id="CHEBI:30616"/>
    </ligand>
</feature>
<evidence type="ECO:0000313" key="9">
    <source>
        <dbReference type="EMBL" id="GIP52228.1"/>
    </source>
</evidence>
<feature type="binding site" evidence="5">
    <location>
        <position position="20"/>
    </location>
    <ligand>
        <name>ATP</name>
        <dbReference type="ChEBI" id="CHEBI:30616"/>
    </ligand>
</feature>
<name>A0ABQ4M8B2_9BACL</name>
<dbReference type="NCBIfam" id="NF003544">
    <property type="entry name" value="PRK05201.1"/>
    <property type="match status" value="1"/>
</dbReference>
<sequence>MSNGNLTPRQIVAELDKYIVGQKQAKKSVAVALRNRYRRSLLSEDVQDEIVPKNILMIGPTGVGKTEIARRLAKLVGAPFIKVEATKFTEVGYVGRDVESMVRDLVEIAIRTVKLERTEKVKDKAEELANERLVQILVPSESKSKNTRNPFEMLFGNQNANDNKTTQDTPEEDSNLTERRRQVRFKLLAGQLENDIVEVEVEDNSPTMMDMFAGQGNDQMGMNMQEMFGSLLPRRTKKRKLSIKEARKVLTQEEASKLIDQDDLTQEAVERAEQSGIIFIDEIDKVASKGQGSGPDVSREGVQRDILPIVEGSTVMTKYGPVKTDYILFIAAGAFHVAKPSDLIPELQGRFPIRVELGSLSLEDFVSILTEPKNALTKQYIELLRTEEIEIEFSPESIREIAAIAANVNANTENIGARRLHTILEKLLEDLSFEAPELTLDKMTITPEYVREKLGDIAKDRDLSQYIL</sequence>
<dbReference type="Proteomes" id="UP000679992">
    <property type="component" value="Unassembled WGS sequence"/>
</dbReference>
<evidence type="ECO:0000256" key="2">
    <source>
        <dbReference type="ARBA" id="ARBA00022741"/>
    </source>
</evidence>
<feature type="domain" description="Clp ATPase C-terminal" evidence="8">
    <location>
        <begin position="360"/>
        <end position="454"/>
    </location>
</feature>
<keyword evidence="2 5" id="KW-0547">Nucleotide-binding</keyword>
<dbReference type="PANTHER" id="PTHR48102:SF3">
    <property type="entry name" value="ATP-DEPENDENT PROTEASE ATPASE SUBUNIT HSLU"/>
    <property type="match status" value="1"/>
</dbReference>
<feature type="region of interest" description="Disordered" evidence="6">
    <location>
        <begin position="144"/>
        <end position="178"/>
    </location>
</feature>
<accession>A0ABQ4M8B2</accession>
<organism evidence="9 10">
    <name type="scientific">Paenibacillus vini</name>
    <dbReference type="NCBI Taxonomy" id="1476024"/>
    <lineage>
        <taxon>Bacteria</taxon>
        <taxon>Bacillati</taxon>
        <taxon>Bacillota</taxon>
        <taxon>Bacilli</taxon>
        <taxon>Bacillales</taxon>
        <taxon>Paenibacillaceae</taxon>
        <taxon>Paenibacillus</taxon>
    </lineage>
</organism>
<evidence type="ECO:0000256" key="5">
    <source>
        <dbReference type="HAMAP-Rule" id="MF_00249"/>
    </source>
</evidence>
<comment type="subcellular location">
    <subcellularLocation>
        <location evidence="5">Cytoplasm</location>
    </subcellularLocation>
</comment>
<evidence type="ECO:0000256" key="3">
    <source>
        <dbReference type="ARBA" id="ARBA00022840"/>
    </source>
</evidence>
<comment type="subunit">
    <text evidence="5">A double ring-shaped homohexamer of HslV is capped on each side by a ring-shaped HslU homohexamer. The assembly of the HslU/HslV complex is dependent on binding of ATP.</text>
</comment>
<feature type="binding site" evidence="5">
    <location>
        <position position="346"/>
    </location>
    <ligand>
        <name>ATP</name>
        <dbReference type="ChEBI" id="CHEBI:30616"/>
    </ligand>
</feature>
<dbReference type="InterPro" id="IPR003593">
    <property type="entry name" value="AAA+_ATPase"/>
</dbReference>
<dbReference type="CDD" id="cd19498">
    <property type="entry name" value="RecA-like_HslU"/>
    <property type="match status" value="1"/>
</dbReference>
<feature type="binding site" evidence="5">
    <location>
        <position position="418"/>
    </location>
    <ligand>
        <name>ATP</name>
        <dbReference type="ChEBI" id="CHEBI:30616"/>
    </ligand>
</feature>
<keyword evidence="9" id="KW-0378">Hydrolase</keyword>
<dbReference type="RefSeq" id="WP_213654130.1">
    <property type="nucleotide sequence ID" value="NZ_BOSL01000003.1"/>
</dbReference>
<dbReference type="PANTHER" id="PTHR48102">
    <property type="entry name" value="ATP-DEPENDENT CLP PROTEASE ATP-BINDING SUBUNIT CLPX-LIKE, MITOCHONDRIAL-RELATED"/>
    <property type="match status" value="1"/>
</dbReference>
<comment type="caution">
    <text evidence="9">The sequence shown here is derived from an EMBL/GenBank/DDBJ whole genome shotgun (WGS) entry which is preliminary data.</text>
</comment>
<keyword evidence="9" id="KW-0645">Protease</keyword>
<keyword evidence="3 5" id="KW-0067">ATP-binding</keyword>
<dbReference type="InterPro" id="IPR050052">
    <property type="entry name" value="ATP-dep_Clp_protease_ClpX"/>
</dbReference>
<evidence type="ECO:0000313" key="10">
    <source>
        <dbReference type="Proteomes" id="UP000679992"/>
    </source>
</evidence>
<dbReference type="InterPro" id="IPR003959">
    <property type="entry name" value="ATPase_AAA_core"/>
</dbReference>
<evidence type="ECO:0000259" key="7">
    <source>
        <dbReference type="SMART" id="SM00382"/>
    </source>
</evidence>
<comment type="function">
    <text evidence="5">ATPase subunit of a proteasome-like degradation complex; this subunit has chaperone activity. The binding of ATP and its subsequent hydrolysis by HslU are essential for unfolding of protein substrates subsequently hydrolyzed by HslV. HslU recognizes the N-terminal part of its protein substrates and unfolds these before they are guided to HslV for hydrolysis.</text>
</comment>
<keyword evidence="10" id="KW-1185">Reference proteome</keyword>
<proteinExistence type="inferred from homology"/>
<dbReference type="InterPro" id="IPR019489">
    <property type="entry name" value="Clp_ATPase_C"/>
</dbReference>
<dbReference type="HAMAP" id="MF_00249">
    <property type="entry name" value="HslU"/>
    <property type="match status" value="1"/>
</dbReference>
<feature type="domain" description="AAA+ ATPase" evidence="7">
    <location>
        <begin position="51"/>
        <end position="357"/>
    </location>
</feature>
<evidence type="ECO:0000259" key="8">
    <source>
        <dbReference type="SMART" id="SM01086"/>
    </source>
</evidence>
<dbReference type="SMART" id="SM01086">
    <property type="entry name" value="ClpB_D2-small"/>
    <property type="match status" value="1"/>
</dbReference>
<evidence type="ECO:0000256" key="6">
    <source>
        <dbReference type="SAM" id="MobiDB-lite"/>
    </source>
</evidence>
<feature type="compositionally biased region" description="Polar residues" evidence="6">
    <location>
        <begin position="156"/>
        <end position="168"/>
    </location>
</feature>
<dbReference type="Gene3D" id="1.10.8.10">
    <property type="entry name" value="DNA helicase RuvA subunit, C-terminal domain"/>
    <property type="match status" value="1"/>
</dbReference>
<protein>
    <recommendedName>
        <fullName evidence="5">ATP-dependent protease ATPase subunit HslU</fullName>
    </recommendedName>
    <alternativeName>
        <fullName evidence="5">Unfoldase HslU</fullName>
    </alternativeName>
</protein>
<dbReference type="Pfam" id="PF07724">
    <property type="entry name" value="AAA_2"/>
    <property type="match status" value="1"/>
</dbReference>
<dbReference type="InterPro" id="IPR004491">
    <property type="entry name" value="HslU"/>
</dbReference>
<dbReference type="GO" id="GO:0008233">
    <property type="term" value="F:peptidase activity"/>
    <property type="evidence" value="ECO:0007669"/>
    <property type="project" value="UniProtKB-KW"/>
</dbReference>
<dbReference type="Gene3D" id="3.40.50.300">
    <property type="entry name" value="P-loop containing nucleotide triphosphate hydrolases"/>
    <property type="match status" value="2"/>
</dbReference>